<dbReference type="GO" id="GO:0008270">
    <property type="term" value="F:zinc ion binding"/>
    <property type="evidence" value="ECO:0007669"/>
    <property type="project" value="InterPro"/>
</dbReference>
<keyword evidence="3" id="KW-0805">Transcription regulation</keyword>
<dbReference type="InterPro" id="IPR007219">
    <property type="entry name" value="XnlR_reg_dom"/>
</dbReference>
<accession>A0A9W8LXR0</accession>
<feature type="compositionally biased region" description="Basic and acidic residues" evidence="6">
    <location>
        <begin position="1"/>
        <end position="18"/>
    </location>
</feature>
<dbReference type="GO" id="GO:0000981">
    <property type="term" value="F:DNA-binding transcription factor activity, RNA polymerase II-specific"/>
    <property type="evidence" value="ECO:0007669"/>
    <property type="project" value="InterPro"/>
</dbReference>
<comment type="caution">
    <text evidence="8">The sequence shown here is derived from an EMBL/GenBank/DDBJ whole genome shotgun (WGS) entry which is preliminary data.</text>
</comment>
<dbReference type="AlphaFoldDB" id="A0A9W8LXR0"/>
<dbReference type="InterPro" id="IPR050815">
    <property type="entry name" value="TF_fung"/>
</dbReference>
<reference evidence="8" key="1">
    <citation type="submission" date="2022-07" db="EMBL/GenBank/DDBJ databases">
        <title>Phylogenomic reconstructions and comparative analyses of Kickxellomycotina fungi.</title>
        <authorList>
            <person name="Reynolds N.K."/>
            <person name="Stajich J.E."/>
            <person name="Barry K."/>
            <person name="Grigoriev I.V."/>
            <person name="Crous P."/>
            <person name="Smith M.E."/>
        </authorList>
    </citation>
    <scope>NUCLEOTIDE SEQUENCE</scope>
    <source>
        <strain evidence="8">NRRL 1566</strain>
    </source>
</reference>
<dbReference type="PANTHER" id="PTHR47338">
    <property type="entry name" value="ZN(II)2CYS6 TRANSCRIPTION FACTOR (EUROFUNG)-RELATED"/>
    <property type="match status" value="1"/>
</dbReference>
<evidence type="ECO:0000256" key="6">
    <source>
        <dbReference type="SAM" id="MobiDB-lite"/>
    </source>
</evidence>
<evidence type="ECO:0000256" key="5">
    <source>
        <dbReference type="ARBA" id="ARBA00023242"/>
    </source>
</evidence>
<proteinExistence type="predicted"/>
<keyword evidence="9" id="KW-1185">Reference proteome</keyword>
<protein>
    <recommendedName>
        <fullName evidence="7">Xylanolytic transcriptional activator regulatory domain-containing protein</fullName>
    </recommendedName>
</protein>
<dbReference type="Pfam" id="PF04082">
    <property type="entry name" value="Fungal_trans"/>
    <property type="match status" value="1"/>
</dbReference>
<evidence type="ECO:0000256" key="1">
    <source>
        <dbReference type="ARBA" id="ARBA00004123"/>
    </source>
</evidence>
<dbReference type="OrthoDB" id="3862662at2759"/>
<feature type="non-terminal residue" evidence="8">
    <location>
        <position position="1"/>
    </location>
</feature>
<sequence>MAEKRRRDSAVLSFDKHTHMPPPDITDELLGHTASDSNIVSKIIQPKAFIDDLHGGRLSAFFLLACMANNVMFSTHPVVRRIGFVAAMRQLVDEAKVLAPAALEAPSVRNCQALLLLSMAYMHLGKLAVSSHYSSITLRILQQLGVCTMDNHDCGDDDGWLHASWLEREQVRRLVWGSFTVDTFLAMVQHTTPYVMVDLSGVNRPCAPNMWYVGNDNLDSLSLPPQATACYTRPRPGDSEYLTALRAAKVNGMSWSLNGNTVQLNFAVLGNAILRSISDPQLSHAHVDRLVIRASKSVSEWLAPVPLMPANPSPDELKLALMMSSASLCLKSVITPYLFARCRPHARSTAEPLEPPAPELHELNSEQGLDRILADYIKDACEYYEHAVRLLRSKAEEETMPPMFAAYSTTVCGGMLAACAHAAPSERLHARFSKMVAFFIRSSRQCAQRSLLFQHAMDEIVA</sequence>
<dbReference type="GO" id="GO:0003677">
    <property type="term" value="F:DNA binding"/>
    <property type="evidence" value="ECO:0007669"/>
    <property type="project" value="InterPro"/>
</dbReference>
<evidence type="ECO:0000313" key="8">
    <source>
        <dbReference type="EMBL" id="KAJ2843514.1"/>
    </source>
</evidence>
<dbReference type="PANTHER" id="PTHR47338:SF5">
    <property type="entry name" value="ZN(II)2CYS6 TRANSCRIPTION FACTOR (EUROFUNG)"/>
    <property type="match status" value="1"/>
</dbReference>
<feature type="region of interest" description="Disordered" evidence="6">
    <location>
        <begin position="1"/>
        <end position="20"/>
    </location>
</feature>
<dbReference type="GO" id="GO:0005634">
    <property type="term" value="C:nucleus"/>
    <property type="evidence" value="ECO:0007669"/>
    <property type="project" value="UniProtKB-SubCell"/>
</dbReference>
<keyword evidence="2" id="KW-0479">Metal-binding</keyword>
<evidence type="ECO:0000313" key="9">
    <source>
        <dbReference type="Proteomes" id="UP001139887"/>
    </source>
</evidence>
<gene>
    <name evidence="8" type="ORF">IWW36_005538</name>
</gene>
<dbReference type="CDD" id="cd12148">
    <property type="entry name" value="fungal_TF_MHR"/>
    <property type="match status" value="1"/>
</dbReference>
<dbReference type="Proteomes" id="UP001139887">
    <property type="component" value="Unassembled WGS sequence"/>
</dbReference>
<feature type="domain" description="Xylanolytic transcriptional activator regulatory" evidence="7">
    <location>
        <begin position="61"/>
        <end position="223"/>
    </location>
</feature>
<evidence type="ECO:0000259" key="7">
    <source>
        <dbReference type="Pfam" id="PF04082"/>
    </source>
</evidence>
<comment type="subcellular location">
    <subcellularLocation>
        <location evidence="1">Nucleus</location>
    </subcellularLocation>
</comment>
<dbReference type="EMBL" id="JANBUW010001386">
    <property type="protein sequence ID" value="KAJ2843514.1"/>
    <property type="molecule type" value="Genomic_DNA"/>
</dbReference>
<evidence type="ECO:0000256" key="3">
    <source>
        <dbReference type="ARBA" id="ARBA00023015"/>
    </source>
</evidence>
<organism evidence="8 9">
    <name type="scientific">Coemansia brasiliensis</name>
    <dbReference type="NCBI Taxonomy" id="2650707"/>
    <lineage>
        <taxon>Eukaryota</taxon>
        <taxon>Fungi</taxon>
        <taxon>Fungi incertae sedis</taxon>
        <taxon>Zoopagomycota</taxon>
        <taxon>Kickxellomycotina</taxon>
        <taxon>Kickxellomycetes</taxon>
        <taxon>Kickxellales</taxon>
        <taxon>Kickxellaceae</taxon>
        <taxon>Coemansia</taxon>
    </lineage>
</organism>
<dbReference type="GO" id="GO:0006351">
    <property type="term" value="P:DNA-templated transcription"/>
    <property type="evidence" value="ECO:0007669"/>
    <property type="project" value="InterPro"/>
</dbReference>
<evidence type="ECO:0000256" key="2">
    <source>
        <dbReference type="ARBA" id="ARBA00022723"/>
    </source>
</evidence>
<evidence type="ECO:0000256" key="4">
    <source>
        <dbReference type="ARBA" id="ARBA00023163"/>
    </source>
</evidence>
<keyword evidence="5" id="KW-0539">Nucleus</keyword>
<keyword evidence="4" id="KW-0804">Transcription</keyword>
<name>A0A9W8LXR0_9FUNG</name>